<dbReference type="Proteomes" id="UP000324800">
    <property type="component" value="Unassembled WGS sequence"/>
</dbReference>
<dbReference type="AlphaFoldDB" id="A0A5J4VK75"/>
<evidence type="ECO:0000313" key="2">
    <source>
        <dbReference type="Proteomes" id="UP000324800"/>
    </source>
</evidence>
<sequence length="122" mass="14492">MTELDLQIKKEFEEMIVFEVKEKDLNWINLFCNSKTRCKQAQKDNRLLNTQQVSTIFSLHNEEFQYSQSISVDWRPDVQDRSGISTQTIFLWIFNSNLFWASHIGQGSQNMLQCPWELNMPL</sequence>
<name>A0A5J4VK75_9EUKA</name>
<protein>
    <submittedName>
        <fullName evidence="1">Uncharacterized protein</fullName>
    </submittedName>
</protein>
<proteinExistence type="predicted"/>
<evidence type="ECO:0000313" key="1">
    <source>
        <dbReference type="EMBL" id="KAA6383047.1"/>
    </source>
</evidence>
<gene>
    <name evidence="1" type="ORF">EZS28_021425</name>
</gene>
<organism evidence="1 2">
    <name type="scientific">Streblomastix strix</name>
    <dbReference type="NCBI Taxonomy" id="222440"/>
    <lineage>
        <taxon>Eukaryota</taxon>
        <taxon>Metamonada</taxon>
        <taxon>Preaxostyla</taxon>
        <taxon>Oxymonadida</taxon>
        <taxon>Streblomastigidae</taxon>
        <taxon>Streblomastix</taxon>
    </lineage>
</organism>
<accession>A0A5J4VK75</accession>
<dbReference type="EMBL" id="SNRW01006454">
    <property type="protein sequence ID" value="KAA6383047.1"/>
    <property type="molecule type" value="Genomic_DNA"/>
</dbReference>
<comment type="caution">
    <text evidence="1">The sequence shown here is derived from an EMBL/GenBank/DDBJ whole genome shotgun (WGS) entry which is preliminary data.</text>
</comment>
<reference evidence="1 2" key="1">
    <citation type="submission" date="2019-03" db="EMBL/GenBank/DDBJ databases">
        <title>Single cell metagenomics reveals metabolic interactions within the superorganism composed of flagellate Streblomastix strix and complex community of Bacteroidetes bacteria on its surface.</title>
        <authorList>
            <person name="Treitli S.C."/>
            <person name="Kolisko M."/>
            <person name="Husnik F."/>
            <person name="Keeling P."/>
            <person name="Hampl V."/>
        </authorList>
    </citation>
    <scope>NUCLEOTIDE SEQUENCE [LARGE SCALE GENOMIC DNA]</scope>
    <source>
        <strain evidence="1">ST1C</strain>
    </source>
</reference>